<keyword evidence="2" id="KW-0732">Signal</keyword>
<proteinExistence type="inferred from homology"/>
<dbReference type="Pfam" id="PF03401">
    <property type="entry name" value="TctC"/>
    <property type="match status" value="1"/>
</dbReference>
<reference evidence="4" key="1">
    <citation type="journal article" date="2019" name="Int. J. Syst. Evol. Microbiol.">
        <title>The Global Catalogue of Microorganisms (GCM) 10K type strain sequencing project: providing services to taxonomists for standard genome sequencing and annotation.</title>
        <authorList>
            <consortium name="The Broad Institute Genomics Platform"/>
            <consortium name="The Broad Institute Genome Sequencing Center for Infectious Disease"/>
            <person name="Wu L."/>
            <person name="Ma J."/>
        </authorList>
    </citation>
    <scope>NUCLEOTIDE SEQUENCE [LARGE SCALE GENOMIC DNA]</scope>
    <source>
        <strain evidence="4">LMG 24813</strain>
    </source>
</reference>
<keyword evidence="4" id="KW-1185">Reference proteome</keyword>
<dbReference type="PANTHER" id="PTHR42928">
    <property type="entry name" value="TRICARBOXYLATE-BINDING PROTEIN"/>
    <property type="match status" value="1"/>
</dbReference>
<dbReference type="EMBL" id="JBHSBV010000004">
    <property type="protein sequence ID" value="MFC4201931.1"/>
    <property type="molecule type" value="Genomic_DNA"/>
</dbReference>
<organism evidence="3 4">
    <name type="scientific">Candidimonas humi</name>
    <dbReference type="NCBI Taxonomy" id="683355"/>
    <lineage>
        <taxon>Bacteria</taxon>
        <taxon>Pseudomonadati</taxon>
        <taxon>Pseudomonadota</taxon>
        <taxon>Betaproteobacteria</taxon>
        <taxon>Burkholderiales</taxon>
        <taxon>Alcaligenaceae</taxon>
        <taxon>Candidimonas</taxon>
    </lineage>
</organism>
<evidence type="ECO:0000256" key="2">
    <source>
        <dbReference type="SAM" id="SignalP"/>
    </source>
</evidence>
<feature type="signal peptide" evidence="2">
    <location>
        <begin position="1"/>
        <end position="29"/>
    </location>
</feature>
<sequence>MKFKLRGVLRILAMFFAISHMMYAGIAEAAPYPDHSLVWVVPYSPGAATDAMARLLAADIGRQLNQSIVVENEPGAATITASTRLKRAAPDGYRIMSADITTLVLNPVLRKRLAYDPLKDFSMISMLAKLPLVLVGRPDFPANTLTGLLDYVKAHPGKVTFASPGLGSPHHMAMELLQSEAKVSMLHIPYNGTGPSMADLLAGRVDITFASVGVVAPYLAAGKLKAFGISSNKAFPTLPNVAPLHSEDPRLANFEAYAWQGLVAPAGLPQDRLDVLNHALHVALDNPQIIAKFAHLGLEPEASTPKALRDYVQQQITTWKKIAKERDIKLD</sequence>
<name>A0ABV8P1C6_9BURK</name>
<gene>
    <name evidence="3" type="ORF">ACFOY1_13305</name>
</gene>
<dbReference type="Proteomes" id="UP001595848">
    <property type="component" value="Unassembled WGS sequence"/>
</dbReference>
<dbReference type="PIRSF" id="PIRSF017082">
    <property type="entry name" value="YflP"/>
    <property type="match status" value="1"/>
</dbReference>
<evidence type="ECO:0000313" key="4">
    <source>
        <dbReference type="Proteomes" id="UP001595848"/>
    </source>
</evidence>
<evidence type="ECO:0000256" key="1">
    <source>
        <dbReference type="ARBA" id="ARBA00006987"/>
    </source>
</evidence>
<dbReference type="PANTHER" id="PTHR42928:SF5">
    <property type="entry name" value="BLR1237 PROTEIN"/>
    <property type="match status" value="1"/>
</dbReference>
<dbReference type="InterPro" id="IPR005064">
    <property type="entry name" value="BUG"/>
</dbReference>
<dbReference type="RefSeq" id="WP_217964809.1">
    <property type="nucleotide sequence ID" value="NZ_JAHTBN010000004.1"/>
</dbReference>
<comment type="caution">
    <text evidence="3">The sequence shown here is derived from an EMBL/GenBank/DDBJ whole genome shotgun (WGS) entry which is preliminary data.</text>
</comment>
<accession>A0ABV8P1C6</accession>
<comment type="similarity">
    <text evidence="1">Belongs to the UPF0065 (bug) family.</text>
</comment>
<evidence type="ECO:0000313" key="3">
    <source>
        <dbReference type="EMBL" id="MFC4201931.1"/>
    </source>
</evidence>
<feature type="chain" id="PRO_5046241638" evidence="2">
    <location>
        <begin position="30"/>
        <end position="331"/>
    </location>
</feature>
<protein>
    <submittedName>
        <fullName evidence="3">Bug family tripartite tricarboxylate transporter substrate binding protein</fullName>
    </submittedName>
</protein>